<dbReference type="Proteomes" id="UP000812270">
    <property type="component" value="Unassembled WGS sequence"/>
</dbReference>
<dbReference type="RefSeq" id="WP_217793372.1">
    <property type="nucleotide sequence ID" value="NZ_JAHSPG010000015.1"/>
</dbReference>
<proteinExistence type="predicted"/>
<dbReference type="Pfam" id="PF02566">
    <property type="entry name" value="OsmC"/>
    <property type="match status" value="1"/>
</dbReference>
<dbReference type="InterPro" id="IPR003718">
    <property type="entry name" value="OsmC/Ohr_fam"/>
</dbReference>
<sequence>MLPTNIIATAEAENNGELYTINLNVNGHSLIADELTEKGGLDLGPAPGDYICMSLASCTVITLRMYANRKGWNLQKIHAKVNLVSGKALPSGNNTFYVELSFSGDLTDEQRQRLMEIADACPVHRLLKKPNDIITMLA</sequence>
<reference evidence="1" key="1">
    <citation type="submission" date="2021-06" db="EMBL/GenBank/DDBJ databases">
        <authorList>
            <person name="Huq M.A."/>
        </authorList>
    </citation>
    <scope>NUCLEOTIDE SEQUENCE</scope>
    <source>
        <strain evidence="1">MAH-26</strain>
    </source>
</reference>
<dbReference type="PANTHER" id="PTHR39624:SF2">
    <property type="entry name" value="OSMC-LIKE PROTEIN"/>
    <property type="match status" value="1"/>
</dbReference>
<organism evidence="1 2">
    <name type="scientific">Pinibacter aurantiacus</name>
    <dbReference type="NCBI Taxonomy" id="2851599"/>
    <lineage>
        <taxon>Bacteria</taxon>
        <taxon>Pseudomonadati</taxon>
        <taxon>Bacteroidota</taxon>
        <taxon>Chitinophagia</taxon>
        <taxon>Chitinophagales</taxon>
        <taxon>Chitinophagaceae</taxon>
        <taxon>Pinibacter</taxon>
    </lineage>
</organism>
<name>A0A9E2SE08_9BACT</name>
<evidence type="ECO:0000313" key="2">
    <source>
        <dbReference type="Proteomes" id="UP000812270"/>
    </source>
</evidence>
<dbReference type="PANTHER" id="PTHR39624">
    <property type="entry name" value="PROTEIN INVOLVED IN RIMO-MEDIATED BETA-METHYLTHIOLATION OF RIBOSOMAL PROTEIN S12 YCAO"/>
    <property type="match status" value="1"/>
</dbReference>
<evidence type="ECO:0000313" key="1">
    <source>
        <dbReference type="EMBL" id="MBV4359309.1"/>
    </source>
</evidence>
<keyword evidence="2" id="KW-1185">Reference proteome</keyword>
<dbReference type="EMBL" id="JAHSPG010000015">
    <property type="protein sequence ID" value="MBV4359309.1"/>
    <property type="molecule type" value="Genomic_DNA"/>
</dbReference>
<accession>A0A9E2SE08</accession>
<protein>
    <submittedName>
        <fullName evidence="1">OsmC family protein</fullName>
    </submittedName>
</protein>
<gene>
    <name evidence="1" type="ORF">KTO63_19225</name>
</gene>
<comment type="caution">
    <text evidence="1">The sequence shown here is derived from an EMBL/GenBank/DDBJ whole genome shotgun (WGS) entry which is preliminary data.</text>
</comment>
<dbReference type="AlphaFoldDB" id="A0A9E2SE08"/>